<evidence type="ECO:0000256" key="17">
    <source>
        <dbReference type="ARBA" id="ARBA00023034"/>
    </source>
</evidence>
<dbReference type="GO" id="GO:0030658">
    <property type="term" value="C:transport vesicle membrane"/>
    <property type="evidence" value="ECO:0007669"/>
    <property type="project" value="UniProtKB-SubCell"/>
</dbReference>
<keyword evidence="20" id="KW-0675">Receptor</keyword>
<dbReference type="SMART" id="SM00192">
    <property type="entry name" value="LDLa"/>
    <property type="match status" value="5"/>
</dbReference>
<evidence type="ECO:0000259" key="28">
    <source>
        <dbReference type="PROSITE" id="PS50853"/>
    </source>
</evidence>
<evidence type="ECO:0000256" key="10">
    <source>
        <dbReference type="ARBA" id="ARBA00022536"/>
    </source>
</evidence>
<feature type="repeat" description="LDL-receptor class B" evidence="26">
    <location>
        <begin position="137"/>
        <end position="179"/>
    </location>
</feature>
<keyword evidence="16" id="KW-1133">Transmembrane helix</keyword>
<feature type="disulfide bond" evidence="25">
    <location>
        <begin position="629"/>
        <end position="644"/>
    </location>
</feature>
<gene>
    <name evidence="29" type="ORF">LSH36_910g01030</name>
</gene>
<evidence type="ECO:0000313" key="29">
    <source>
        <dbReference type="EMBL" id="KAK2142820.1"/>
    </source>
</evidence>
<dbReference type="PROSITE" id="PS50068">
    <property type="entry name" value="LDLRA_2"/>
    <property type="match status" value="5"/>
</dbReference>
<evidence type="ECO:0000256" key="11">
    <source>
        <dbReference type="ARBA" id="ARBA00022583"/>
    </source>
</evidence>
<feature type="disulfide bond" evidence="25">
    <location>
        <begin position="535"/>
        <end position="550"/>
    </location>
</feature>
<feature type="disulfide bond" evidence="25">
    <location>
        <begin position="590"/>
        <end position="605"/>
    </location>
</feature>
<dbReference type="InterPro" id="IPR013783">
    <property type="entry name" value="Ig-like_fold"/>
</dbReference>
<dbReference type="CDD" id="cd00112">
    <property type="entry name" value="LDLa"/>
    <property type="match status" value="5"/>
</dbReference>
<organism evidence="29 30">
    <name type="scientific">Paralvinella palmiformis</name>
    <dbReference type="NCBI Taxonomy" id="53620"/>
    <lineage>
        <taxon>Eukaryota</taxon>
        <taxon>Metazoa</taxon>
        <taxon>Spiralia</taxon>
        <taxon>Lophotrochozoa</taxon>
        <taxon>Annelida</taxon>
        <taxon>Polychaeta</taxon>
        <taxon>Sedentaria</taxon>
        <taxon>Canalipalpata</taxon>
        <taxon>Terebellida</taxon>
        <taxon>Terebelliformia</taxon>
        <taxon>Alvinellidae</taxon>
        <taxon>Paralvinella</taxon>
    </lineage>
</organism>
<evidence type="ECO:0000256" key="24">
    <source>
        <dbReference type="ARBA" id="ARBA00032450"/>
    </source>
</evidence>
<feature type="region of interest" description="Disordered" evidence="27">
    <location>
        <begin position="1144"/>
        <end position="1167"/>
    </location>
</feature>
<dbReference type="GO" id="GO:0005789">
    <property type="term" value="C:endoplasmic reticulum membrane"/>
    <property type="evidence" value="ECO:0007669"/>
    <property type="project" value="UniProtKB-SubCell"/>
</dbReference>
<protein>
    <recommendedName>
        <fullName evidence="8">Sortilin-related receptor</fullName>
    </recommendedName>
    <alternativeName>
        <fullName evidence="23">Low-density lipoprotein receptor relative with 11 ligand-binding repeats</fullName>
    </alternativeName>
    <alternativeName>
        <fullName evidence="24">Sorting protein-related receptor containing LDLR class A repeats</fullName>
    </alternativeName>
</protein>
<evidence type="ECO:0000256" key="22">
    <source>
        <dbReference type="ARBA" id="ARBA00023329"/>
    </source>
</evidence>
<dbReference type="SUPFAM" id="SSF49265">
    <property type="entry name" value="Fibronectin type III"/>
    <property type="match status" value="1"/>
</dbReference>
<dbReference type="FunFam" id="2.120.10.30:FF:000241">
    <property type="entry name" value="Low-density lipoprotein receptor-related protein 6"/>
    <property type="match status" value="1"/>
</dbReference>
<evidence type="ECO:0000256" key="14">
    <source>
        <dbReference type="ARBA" id="ARBA00022737"/>
    </source>
</evidence>
<dbReference type="Proteomes" id="UP001208570">
    <property type="component" value="Unassembled WGS sequence"/>
</dbReference>
<evidence type="ECO:0000256" key="16">
    <source>
        <dbReference type="ARBA" id="ARBA00022989"/>
    </source>
</evidence>
<feature type="disulfide bond" evidence="25">
    <location>
        <begin position="470"/>
        <end position="485"/>
    </location>
</feature>
<dbReference type="InterPro" id="IPR000033">
    <property type="entry name" value="LDLR_classB_rpt"/>
</dbReference>
<dbReference type="SUPFAM" id="SSF57424">
    <property type="entry name" value="LDL receptor-like module"/>
    <property type="match status" value="5"/>
</dbReference>
<evidence type="ECO:0000313" key="30">
    <source>
        <dbReference type="Proteomes" id="UP001208570"/>
    </source>
</evidence>
<dbReference type="SMART" id="SM00135">
    <property type="entry name" value="LY"/>
    <property type="match status" value="5"/>
</dbReference>
<dbReference type="PROSITE" id="PS50853">
    <property type="entry name" value="FN3"/>
    <property type="match status" value="1"/>
</dbReference>
<proteinExistence type="inferred from homology"/>
<keyword evidence="30" id="KW-1185">Reference proteome</keyword>
<dbReference type="GO" id="GO:0005886">
    <property type="term" value="C:plasma membrane"/>
    <property type="evidence" value="ECO:0007669"/>
    <property type="project" value="TreeGrafter"/>
</dbReference>
<dbReference type="AlphaFoldDB" id="A0AAD9IZ89"/>
<reference evidence="29" key="1">
    <citation type="journal article" date="2023" name="Mol. Biol. Evol.">
        <title>Third-Generation Sequencing Reveals the Adaptive Role of the Epigenome in Three Deep-Sea Polychaetes.</title>
        <authorList>
            <person name="Perez M."/>
            <person name="Aroh O."/>
            <person name="Sun Y."/>
            <person name="Lan Y."/>
            <person name="Juniper S.K."/>
            <person name="Young C.R."/>
            <person name="Angers B."/>
            <person name="Qian P.Y."/>
        </authorList>
    </citation>
    <scope>NUCLEOTIDE SEQUENCE</scope>
    <source>
        <strain evidence="29">P08H-3</strain>
    </source>
</reference>
<keyword evidence="15" id="KW-0106">Calcium</keyword>
<dbReference type="InterPro" id="IPR002172">
    <property type="entry name" value="LDrepeatLR_classA_rpt"/>
</dbReference>
<comment type="caution">
    <text evidence="25">Lacks conserved residue(s) required for the propagation of feature annotation.</text>
</comment>
<evidence type="ECO:0000256" key="12">
    <source>
        <dbReference type="ARBA" id="ARBA00022692"/>
    </source>
</evidence>
<comment type="caution">
    <text evidence="29">The sequence shown here is derived from an EMBL/GenBank/DDBJ whole genome shotgun (WGS) entry which is preliminary data.</text>
</comment>
<sequence>MDIIPSPCPEGTYYKRTKGYRRVSGDKCHGGVESRLEPDRVLCPVKEQDEFILYTTRSTIHKRSFTNQRDEVLPLVGLQDVIAVEFDYQQNCLYWADAALNVIQKVCLSKNSSRYQTTIVSDRLGTVESLALDWMSNILYWVDSDSATIEMARTDGTHRRLLITNNTKLANGSLLHIKKPRCLVVYPKYGLMFWSDWSDNPSITRSYMDGSHIRTLVSRPHVHWPNGLAIDDLHERLFWTDGRLHGVFSVDLYGNNFQMLIQQALWLPHPYSVAVYKDYVYWTDWSRKAILRTSLHQDHRIHMFMSNISGIMDMKILHYASQQGAGSGPCSRHNGQCTSICVERPVNMTTFTPLQRTCLCSDVYEHIAVTKTGEEHCECPPGEMPGPGDGCMRINASSHCQVGQFTCANGKCIPATWRCDRDHDCGDSDNSDEMDCDEGNTTIEPGHGSCNSSDSFLCDNQNCITLMWRCDGEDDCGDNSDETSCNTTTNVTCTESWHYLCSSDSVMTTAVSPSCDDYFSFDCGNTVCIPMMEVCDGVDDCGNNGDEEVCGNVTTTRPWITSTVTLPPDCYHSNDFLCNDGDCIKASWVCDGYNDCKHGDDELNCSSTCPKTYFRCLSTPGCIPPNFICDGEQDCADNSDEIDCRNSTGYRFNNYWTSSITPTSAVISWGRIKPNPPTAAKVQVMYRVVTNSYTVRREKAKSFPTDPRSLSDLEIPQEWTLTSDGKPFLIHDGSADSSERMIKNSGHPWHNKTKIWIDQDVDSIKVNGLSPGHIYEYTLCIVINGDAVYACPNGGYPIHKRVAVPSGPTPAYYNVNFTEFLEGEEVSVWVTAINVMEGERSDVKEILIQVANKPHCCQVLNDEPYLAYTSVANIRWKYQGDAVKDHIDSFRLVFIPEDTFDVNITQTVIADNANTGQEDYVASVTGWSPDLKYLGYIQAHNTSGPGVPAPIINTISQDADSHDLTIQVTTPKRPIYYTEGDWKPTYIITVRELWPNGSVHVEHGFPINSSSPRLYHVIHDLHRGATYTVSVARDVIDARASDVVRIWMSPHQAPTHFSLLPNLDDGIVFLQWRPPKVLPKSNFTYGIYHAVADGNYTLADHVKKNQQSYAMLNLEPSRTHKFKVRMDDVYGYPGEFTPVETFTTPSEDEEEQPMIQGFSDDEPLIVA</sequence>
<keyword evidence="21" id="KW-0325">Glycoprotein</keyword>
<feature type="repeat" description="LDL-receptor class B" evidence="26">
    <location>
        <begin position="190"/>
        <end position="234"/>
    </location>
</feature>
<feature type="disulfide bond" evidence="25">
    <location>
        <begin position="458"/>
        <end position="476"/>
    </location>
</feature>
<keyword evidence="12" id="KW-0812">Transmembrane</keyword>
<keyword evidence="14" id="KW-0677">Repeat</keyword>
<accession>A0AAD9IZ89</accession>
<name>A0AAD9IZ89_9ANNE</name>
<dbReference type="GO" id="GO:0055038">
    <property type="term" value="C:recycling endosome membrane"/>
    <property type="evidence" value="ECO:0007669"/>
    <property type="project" value="UniProtKB-SubCell"/>
</dbReference>
<evidence type="ECO:0000256" key="5">
    <source>
        <dbReference type="ARBA" id="ARBA00004480"/>
    </source>
</evidence>
<dbReference type="Gene3D" id="3.30.60.270">
    <property type="match status" value="1"/>
</dbReference>
<dbReference type="GO" id="GO:0005794">
    <property type="term" value="C:Golgi apparatus"/>
    <property type="evidence" value="ECO:0007669"/>
    <property type="project" value="UniProtKB-SubCell"/>
</dbReference>
<dbReference type="InterPro" id="IPR036055">
    <property type="entry name" value="LDL_receptor-like_sf"/>
</dbReference>
<evidence type="ECO:0000256" key="2">
    <source>
        <dbReference type="ARBA" id="ARBA00004158"/>
    </source>
</evidence>
<feature type="disulfide bond" evidence="25">
    <location>
        <begin position="407"/>
        <end position="425"/>
    </location>
</feature>
<dbReference type="Gene3D" id="4.10.400.10">
    <property type="entry name" value="Low-density Lipoprotein Receptor"/>
    <property type="match status" value="5"/>
</dbReference>
<dbReference type="GO" id="GO:0031901">
    <property type="term" value="C:early endosome membrane"/>
    <property type="evidence" value="ECO:0007669"/>
    <property type="project" value="UniProtKB-SubCell"/>
</dbReference>
<dbReference type="GO" id="GO:0032585">
    <property type="term" value="C:multivesicular body membrane"/>
    <property type="evidence" value="ECO:0007669"/>
    <property type="project" value="UniProtKB-SubCell"/>
</dbReference>
<evidence type="ECO:0000256" key="21">
    <source>
        <dbReference type="ARBA" id="ARBA00023180"/>
    </source>
</evidence>
<dbReference type="EMBL" id="JAODUP010000910">
    <property type="protein sequence ID" value="KAK2142820.1"/>
    <property type="molecule type" value="Genomic_DNA"/>
</dbReference>
<evidence type="ECO:0000256" key="20">
    <source>
        <dbReference type="ARBA" id="ARBA00023170"/>
    </source>
</evidence>
<feature type="disulfide bond" evidence="25">
    <location>
        <begin position="523"/>
        <end position="541"/>
    </location>
</feature>
<dbReference type="GO" id="GO:0043235">
    <property type="term" value="C:receptor complex"/>
    <property type="evidence" value="ECO:0007669"/>
    <property type="project" value="TreeGrafter"/>
</dbReference>
<keyword evidence="22" id="KW-0968">Cytoplasmic vesicle</keyword>
<keyword evidence="19 25" id="KW-1015">Disulfide bond</keyword>
<evidence type="ECO:0000256" key="9">
    <source>
        <dbReference type="ARBA" id="ARBA00022448"/>
    </source>
</evidence>
<dbReference type="PROSITE" id="PS51120">
    <property type="entry name" value="LDLRB"/>
    <property type="match status" value="3"/>
</dbReference>
<comment type="similarity">
    <text evidence="7">Belongs to the VPS10-related sortilin family. SORL1 subfamily.</text>
</comment>
<dbReference type="PANTHER" id="PTHR22722:SF5">
    <property type="entry name" value="LOW-DENSITY LIPOPROTEIN RECEPTOR-RELATED PROTEIN 1B"/>
    <property type="match status" value="1"/>
</dbReference>
<keyword evidence="17" id="KW-0333">Golgi apparatus</keyword>
<evidence type="ECO:0000256" key="4">
    <source>
        <dbReference type="ARBA" id="ARBA00004393"/>
    </source>
</evidence>
<dbReference type="Pfam" id="PF00058">
    <property type="entry name" value="Ldl_recept_b"/>
    <property type="match status" value="3"/>
</dbReference>
<keyword evidence="11" id="KW-0254">Endocytosis</keyword>
<feature type="disulfide bond" evidence="25">
    <location>
        <begin position="400"/>
        <end position="412"/>
    </location>
</feature>
<evidence type="ECO:0000256" key="23">
    <source>
        <dbReference type="ARBA" id="ARBA00029896"/>
    </source>
</evidence>
<dbReference type="PANTHER" id="PTHR22722">
    <property type="entry name" value="LOW-DENSITY LIPOPROTEIN RECEPTOR-RELATED PROTEIN 2-RELATED"/>
    <property type="match status" value="1"/>
</dbReference>
<evidence type="ECO:0000256" key="18">
    <source>
        <dbReference type="ARBA" id="ARBA00023136"/>
    </source>
</evidence>
<dbReference type="Gene3D" id="2.60.40.10">
    <property type="entry name" value="Immunoglobulins"/>
    <property type="match status" value="1"/>
</dbReference>
<evidence type="ECO:0000256" key="8">
    <source>
        <dbReference type="ARBA" id="ARBA00013467"/>
    </source>
</evidence>
<evidence type="ECO:0000256" key="19">
    <source>
        <dbReference type="ARBA" id="ARBA00023157"/>
    </source>
</evidence>
<keyword evidence="13" id="KW-0732">Signal</keyword>
<dbReference type="Gene3D" id="2.120.10.30">
    <property type="entry name" value="TolB, C-terminal domain"/>
    <property type="match status" value="1"/>
</dbReference>
<dbReference type="Pfam" id="PF00057">
    <property type="entry name" value="Ldl_recept_a"/>
    <property type="match status" value="5"/>
</dbReference>
<dbReference type="GO" id="GO:0006897">
    <property type="term" value="P:endocytosis"/>
    <property type="evidence" value="ECO:0007669"/>
    <property type="project" value="UniProtKB-KW"/>
</dbReference>
<dbReference type="PRINTS" id="PR00261">
    <property type="entry name" value="LDLRECEPTOR"/>
</dbReference>
<evidence type="ECO:0000256" key="15">
    <source>
        <dbReference type="ARBA" id="ARBA00022837"/>
    </source>
</evidence>
<dbReference type="InterPro" id="IPR023415">
    <property type="entry name" value="LDLR_class-A_CS"/>
</dbReference>
<dbReference type="InterPro" id="IPR003961">
    <property type="entry name" value="FN3_dom"/>
</dbReference>
<feature type="domain" description="Fibronectin type-III" evidence="28">
    <location>
        <begin position="1053"/>
        <end position="1147"/>
    </location>
</feature>
<evidence type="ECO:0000256" key="7">
    <source>
        <dbReference type="ARBA" id="ARBA00007041"/>
    </source>
</evidence>
<evidence type="ECO:0000256" key="6">
    <source>
        <dbReference type="ARBA" id="ARBA00004545"/>
    </source>
</evidence>
<evidence type="ECO:0000256" key="13">
    <source>
        <dbReference type="ARBA" id="ARBA00022729"/>
    </source>
</evidence>
<comment type="subcellular location">
    <subcellularLocation>
        <location evidence="3">Cytoplasmic vesicle</location>
        <location evidence="3">Secretory vesicle membrane</location>
        <topology evidence="3">Single-pass type I membrane protein</topology>
    </subcellularLocation>
    <subcellularLocation>
        <location evidence="2">Early endosome membrane</location>
        <topology evidence="2">Single-pass type I membrane protein</topology>
    </subcellularLocation>
    <subcellularLocation>
        <location evidence="1">Endoplasmic reticulum membrane</location>
        <topology evidence="1">Single-pass type I membrane protein</topology>
    </subcellularLocation>
    <subcellularLocation>
        <location evidence="6">Endosome</location>
        <location evidence="6">Multivesicular body membrane</location>
        <topology evidence="6">Single-pass type I membrane protein</topology>
    </subcellularLocation>
    <subcellularLocation>
        <location evidence="4">Golgi apparatus</location>
        <location evidence="4">trans-Golgi network membrane</location>
        <topology evidence="4">Single-pass type I membrane protein</topology>
    </subcellularLocation>
    <subcellularLocation>
        <location evidence="5">Recycling endosome membrane</location>
        <topology evidence="5">Single-pass type I membrane protein</topology>
    </subcellularLocation>
</comment>
<evidence type="ECO:0000256" key="27">
    <source>
        <dbReference type="SAM" id="MobiDB-lite"/>
    </source>
</evidence>
<evidence type="ECO:0000256" key="3">
    <source>
        <dbReference type="ARBA" id="ARBA00004212"/>
    </source>
</evidence>
<keyword evidence="10" id="KW-0245">EGF-like domain</keyword>
<dbReference type="InterPro" id="IPR036116">
    <property type="entry name" value="FN3_sf"/>
</dbReference>
<dbReference type="CDD" id="cd00063">
    <property type="entry name" value="FN3"/>
    <property type="match status" value="1"/>
</dbReference>
<feature type="disulfide bond" evidence="25">
    <location>
        <begin position="578"/>
        <end position="596"/>
    </location>
</feature>
<keyword evidence="18" id="KW-0472">Membrane</keyword>
<keyword evidence="9" id="KW-0813">Transport</keyword>
<dbReference type="InterPro" id="IPR011042">
    <property type="entry name" value="6-blade_b-propeller_TolB-like"/>
</dbReference>
<evidence type="ECO:0000256" key="1">
    <source>
        <dbReference type="ARBA" id="ARBA00004115"/>
    </source>
</evidence>
<evidence type="ECO:0000256" key="25">
    <source>
        <dbReference type="PROSITE-ProRule" id="PRU00124"/>
    </source>
</evidence>
<dbReference type="InterPro" id="IPR051221">
    <property type="entry name" value="LDLR-related"/>
</dbReference>
<dbReference type="SUPFAM" id="SSF63825">
    <property type="entry name" value="YWTD domain"/>
    <property type="match status" value="1"/>
</dbReference>
<evidence type="ECO:0000256" key="26">
    <source>
        <dbReference type="PROSITE-ProRule" id="PRU00461"/>
    </source>
</evidence>
<dbReference type="PROSITE" id="PS01209">
    <property type="entry name" value="LDLRA_1"/>
    <property type="match status" value="3"/>
</dbReference>
<feature type="repeat" description="LDL-receptor class B" evidence="26">
    <location>
        <begin position="235"/>
        <end position="279"/>
    </location>
</feature>